<dbReference type="VEuPathDB" id="FungiDB:SDRG_17322"/>
<gene>
    <name evidence="1" type="ORF">SDRG_17322</name>
</gene>
<reference evidence="1 2" key="1">
    <citation type="submission" date="2012-04" db="EMBL/GenBank/DDBJ databases">
        <title>The Genome Sequence of Saprolegnia declina VS20.</title>
        <authorList>
            <consortium name="The Broad Institute Genome Sequencing Platform"/>
            <person name="Russ C."/>
            <person name="Nusbaum C."/>
            <person name="Tyler B."/>
            <person name="van West P."/>
            <person name="Dieguez-Uribeondo J."/>
            <person name="de Bruijn I."/>
            <person name="Tripathy S."/>
            <person name="Jiang R."/>
            <person name="Young S.K."/>
            <person name="Zeng Q."/>
            <person name="Gargeya S."/>
            <person name="Fitzgerald M."/>
            <person name="Haas B."/>
            <person name="Abouelleil A."/>
            <person name="Alvarado L."/>
            <person name="Arachchi H.M."/>
            <person name="Berlin A."/>
            <person name="Chapman S.B."/>
            <person name="Goldberg J."/>
            <person name="Griggs A."/>
            <person name="Gujja S."/>
            <person name="Hansen M."/>
            <person name="Howarth C."/>
            <person name="Imamovic A."/>
            <person name="Larimer J."/>
            <person name="McCowen C."/>
            <person name="Montmayeur A."/>
            <person name="Murphy C."/>
            <person name="Neiman D."/>
            <person name="Pearson M."/>
            <person name="Priest M."/>
            <person name="Roberts A."/>
            <person name="Saif S."/>
            <person name="Shea T."/>
            <person name="Sisk P."/>
            <person name="Sykes S."/>
            <person name="Wortman J."/>
            <person name="Nusbaum C."/>
            <person name="Birren B."/>
        </authorList>
    </citation>
    <scope>NUCLEOTIDE SEQUENCE [LARGE SCALE GENOMIC DNA]</scope>
    <source>
        <strain evidence="1 2">VS20</strain>
    </source>
</reference>
<dbReference type="Proteomes" id="UP000030762">
    <property type="component" value="Unassembled WGS sequence"/>
</dbReference>
<dbReference type="AlphaFoldDB" id="T0QYF5"/>
<dbReference type="GeneID" id="19958049"/>
<sequence length="97" mass="11347">MREDKFNILTIMEVEVDYVIPDPRYNQRFINSLRCSQATFRALVSTLRVYMSDYKFRKSAHSFAKKVAVLHFLASEGGYRSVYDGFFNRHGDPRLAS</sequence>
<dbReference type="OrthoDB" id="77362at2759"/>
<evidence type="ECO:0000313" key="2">
    <source>
        <dbReference type="Proteomes" id="UP000030762"/>
    </source>
</evidence>
<evidence type="ECO:0000313" key="1">
    <source>
        <dbReference type="EMBL" id="EQC24788.1"/>
    </source>
</evidence>
<organism evidence="1 2">
    <name type="scientific">Saprolegnia diclina (strain VS20)</name>
    <dbReference type="NCBI Taxonomy" id="1156394"/>
    <lineage>
        <taxon>Eukaryota</taxon>
        <taxon>Sar</taxon>
        <taxon>Stramenopiles</taxon>
        <taxon>Oomycota</taxon>
        <taxon>Saprolegniomycetes</taxon>
        <taxon>Saprolegniales</taxon>
        <taxon>Saprolegniaceae</taxon>
        <taxon>Saprolegnia</taxon>
    </lineage>
</organism>
<accession>T0QYF5</accession>
<protein>
    <recommendedName>
        <fullName evidence="3">DDE Tnp4 domain-containing protein</fullName>
    </recommendedName>
</protein>
<dbReference type="RefSeq" id="XP_008621785.1">
    <property type="nucleotide sequence ID" value="XM_008623563.1"/>
</dbReference>
<evidence type="ECO:0008006" key="3">
    <source>
        <dbReference type="Google" id="ProtNLM"/>
    </source>
</evidence>
<dbReference type="InParanoid" id="T0QYF5"/>
<dbReference type="EMBL" id="JH767396">
    <property type="protein sequence ID" value="EQC24788.1"/>
    <property type="molecule type" value="Genomic_DNA"/>
</dbReference>
<keyword evidence="2" id="KW-1185">Reference proteome</keyword>
<name>T0QYF5_SAPDV</name>
<proteinExistence type="predicted"/>